<dbReference type="NCBIfam" id="NF045477">
    <property type="entry name" value="LPO_1073_dom"/>
    <property type="match status" value="1"/>
</dbReference>
<evidence type="ECO:0000313" key="3">
    <source>
        <dbReference type="EMBL" id="SDA46203.1"/>
    </source>
</evidence>
<gene>
    <name evidence="3" type="ORF">SAMN02910343_00709</name>
</gene>
<dbReference type="EMBL" id="FMXA01000007">
    <property type="protein sequence ID" value="SDA46203.1"/>
    <property type="molecule type" value="Genomic_DNA"/>
</dbReference>
<keyword evidence="2" id="KW-0812">Transmembrane</keyword>
<feature type="region of interest" description="Disordered" evidence="1">
    <location>
        <begin position="34"/>
        <end position="65"/>
    </location>
</feature>
<keyword evidence="2" id="KW-1133">Transmembrane helix</keyword>
<feature type="compositionally biased region" description="Basic and acidic residues" evidence="1">
    <location>
        <begin position="47"/>
        <end position="65"/>
    </location>
</feature>
<dbReference type="STRING" id="209880.SAMN02910343_00709"/>
<keyword evidence="4" id="KW-1185">Reference proteome</keyword>
<dbReference type="AlphaFoldDB" id="A0A1G5VJY8"/>
<evidence type="ECO:0000256" key="1">
    <source>
        <dbReference type="SAM" id="MobiDB-lite"/>
    </source>
</evidence>
<dbReference type="RefSeq" id="WP_234944908.1">
    <property type="nucleotide sequence ID" value="NZ_FMXA01000007.1"/>
</dbReference>
<dbReference type="InterPro" id="IPR053773">
    <property type="entry name" value="Vpar_1526-like"/>
</dbReference>
<dbReference type="GeneID" id="87755742"/>
<evidence type="ECO:0000256" key="2">
    <source>
        <dbReference type="SAM" id="Phobius"/>
    </source>
</evidence>
<proteinExistence type="predicted"/>
<feature type="transmembrane region" description="Helical" evidence="2">
    <location>
        <begin position="6"/>
        <end position="27"/>
    </location>
</feature>
<dbReference type="Proteomes" id="UP000199689">
    <property type="component" value="Unassembled WGS sequence"/>
</dbReference>
<evidence type="ECO:0000313" key="4">
    <source>
        <dbReference type="Proteomes" id="UP000199689"/>
    </source>
</evidence>
<protein>
    <submittedName>
        <fullName evidence="3">Uncharacterized protein</fullName>
    </submittedName>
</protein>
<organism evidence="3 4">
    <name type="scientific">Allisonella histaminiformans</name>
    <dbReference type="NCBI Taxonomy" id="209880"/>
    <lineage>
        <taxon>Bacteria</taxon>
        <taxon>Bacillati</taxon>
        <taxon>Bacillota</taxon>
        <taxon>Negativicutes</taxon>
        <taxon>Veillonellales</taxon>
        <taxon>Veillonellaceae</taxon>
        <taxon>Allisonella</taxon>
    </lineage>
</organism>
<accession>A0A1G5VJY8</accession>
<sequence>MLQTFLPYVVVAAVVALFFAFCCLILLKNSDKETESAHGRQRHRTNHYNEAEHEDSVQKEYESELKESAKEALVSQSQDADKTISLEKTQVFPKHKIRTTHSTVDDNEKTRLFTKEEFTSVQDEEHPAMEDTESFRGPGFRMEPEPEIHDSITDPAELEEYFVRHFLNRYGSVTRTVAQDARTVTHYLISNLPVTSPREACDTLNHIMVQEALQNAQRTYVMMPDDIVLGMVKDAFNDVAMGSRSETRTILAYDSLKAMPRMEMTHFRSLALLLLFHYSRNTGNVNARALREYTQKYITPFISMPLPDEYSGYQQLEYLYCISLENKEVPFGQILRDSYPLVFSFRGCMKSELTSVYPHWRPGMLTESLYNSYYKLAVVDDSMLSRYFDEYEIDDYATRSKLTALMHSRPVTYDRQEMHHTLERIDKDLAVMQDIWDSSMLRKSSLTLMGMYIARIYIREAIGEDFDLSHWM</sequence>
<name>A0A1G5VJY8_9FIRM</name>
<keyword evidence="2" id="KW-0472">Membrane</keyword>
<reference evidence="3 4" key="1">
    <citation type="submission" date="2016-10" db="EMBL/GenBank/DDBJ databases">
        <authorList>
            <person name="de Groot N.N."/>
        </authorList>
    </citation>
    <scope>NUCLEOTIDE SEQUENCE [LARGE SCALE GENOMIC DNA]</scope>
    <source>
        <strain evidence="3 4">DSM 15230</strain>
    </source>
</reference>
<feature type="region of interest" description="Disordered" evidence="1">
    <location>
        <begin position="119"/>
        <end position="140"/>
    </location>
</feature>
<feature type="compositionally biased region" description="Basic and acidic residues" evidence="1">
    <location>
        <begin position="119"/>
        <end position="129"/>
    </location>
</feature>